<dbReference type="GO" id="GO:0006753">
    <property type="term" value="P:nucleoside phosphate metabolic process"/>
    <property type="evidence" value="ECO:0007669"/>
    <property type="project" value="TreeGrafter"/>
</dbReference>
<comment type="cofactor">
    <cofactor evidence="1 13">
        <name>Mg(2+)</name>
        <dbReference type="ChEBI" id="CHEBI:18420"/>
    </cofactor>
</comment>
<evidence type="ECO:0000313" key="16">
    <source>
        <dbReference type="EMBL" id="SFU17336.1"/>
    </source>
</evidence>
<dbReference type="SUPFAM" id="SSF55811">
    <property type="entry name" value="Nudix"/>
    <property type="match status" value="1"/>
</dbReference>
<dbReference type="EMBL" id="FPAW01000039">
    <property type="protein sequence ID" value="SFU17336.1"/>
    <property type="molecule type" value="Genomic_DNA"/>
</dbReference>
<evidence type="ECO:0000256" key="13">
    <source>
        <dbReference type="PIRSR" id="PIRSR604385-2"/>
    </source>
</evidence>
<dbReference type="SUPFAM" id="SSF110857">
    <property type="entry name" value="Gamma-glutamyl cyclotransferase-like"/>
    <property type="match status" value="1"/>
</dbReference>
<evidence type="ECO:0000256" key="8">
    <source>
        <dbReference type="ARBA" id="ARBA00025164"/>
    </source>
</evidence>
<protein>
    <recommendedName>
        <fullName evidence="4">ADP-ribose pyrophosphatase</fullName>
        <ecNumber evidence="3">3.6.1.13</ecNumber>
    </recommendedName>
    <alternativeName>
        <fullName evidence="9">ADP-ribose diphosphatase</fullName>
    </alternativeName>
    <alternativeName>
        <fullName evidence="11">ADP-ribose phosphohydrolase</fullName>
    </alternativeName>
    <alternativeName>
        <fullName evidence="10">Adenosine diphosphoribose pyrophosphatase</fullName>
    </alternativeName>
</protein>
<name>A0A1I7E095_9RHOB</name>
<feature type="binding site" evidence="13">
    <location>
        <position position="294"/>
    </location>
    <ligand>
        <name>Mg(2+)</name>
        <dbReference type="ChEBI" id="CHEBI:18420"/>
        <label>1</label>
    </ligand>
</feature>
<comment type="similarity">
    <text evidence="2">Belongs to the Nudix hydrolase family. NudF subfamily.</text>
</comment>
<dbReference type="EC" id="3.6.1.13" evidence="3"/>
<dbReference type="InterPro" id="IPR000086">
    <property type="entry name" value="NUDIX_hydrolase_dom"/>
</dbReference>
<dbReference type="Pfam" id="PF00293">
    <property type="entry name" value="NUDIX"/>
    <property type="match status" value="1"/>
</dbReference>
<evidence type="ECO:0000256" key="10">
    <source>
        <dbReference type="ARBA" id="ARBA00030308"/>
    </source>
</evidence>
<evidence type="ECO:0000256" key="7">
    <source>
        <dbReference type="ARBA" id="ARBA00022842"/>
    </source>
</evidence>
<dbReference type="AlphaFoldDB" id="A0A1I7E095"/>
<keyword evidence="5 13" id="KW-0479">Metal-binding</keyword>
<organism evidence="16 17">
    <name type="scientific">Sedimentitalea nanhaiensis</name>
    <dbReference type="NCBI Taxonomy" id="999627"/>
    <lineage>
        <taxon>Bacteria</taxon>
        <taxon>Pseudomonadati</taxon>
        <taxon>Pseudomonadota</taxon>
        <taxon>Alphaproteobacteria</taxon>
        <taxon>Rhodobacterales</taxon>
        <taxon>Paracoccaceae</taxon>
        <taxon>Sedimentitalea</taxon>
    </lineage>
</organism>
<dbReference type="InterPro" id="IPR013024">
    <property type="entry name" value="GGCT-like"/>
</dbReference>
<dbReference type="NCBIfam" id="TIGR00052">
    <property type="entry name" value="nudix-type nucleoside diphosphatase, YffH/AdpP family"/>
    <property type="match status" value="1"/>
</dbReference>
<reference evidence="16 17" key="1">
    <citation type="submission" date="2016-10" db="EMBL/GenBank/DDBJ databases">
        <authorList>
            <person name="de Groot N.N."/>
        </authorList>
    </citation>
    <scope>NUCLEOTIDE SEQUENCE [LARGE SCALE GENOMIC DNA]</scope>
    <source>
        <strain evidence="16 17">CGMCC 1.10959</strain>
    </source>
</reference>
<dbReference type="CDD" id="cd24155">
    <property type="entry name" value="NUDIX_ADPRase"/>
    <property type="match status" value="1"/>
</dbReference>
<dbReference type="GO" id="GO:0005829">
    <property type="term" value="C:cytosol"/>
    <property type="evidence" value="ECO:0007669"/>
    <property type="project" value="TreeGrafter"/>
</dbReference>
<dbReference type="InterPro" id="IPR036568">
    <property type="entry name" value="GGCT-like_sf"/>
</dbReference>
<evidence type="ECO:0000256" key="1">
    <source>
        <dbReference type="ARBA" id="ARBA00001946"/>
    </source>
</evidence>
<dbReference type="GO" id="GO:0019693">
    <property type="term" value="P:ribose phosphate metabolic process"/>
    <property type="evidence" value="ECO:0007669"/>
    <property type="project" value="TreeGrafter"/>
</dbReference>
<dbReference type="PROSITE" id="PS00893">
    <property type="entry name" value="NUDIX_BOX"/>
    <property type="match status" value="1"/>
</dbReference>
<dbReference type="STRING" id="999627.SAMN05216236_13934"/>
<dbReference type="InterPro" id="IPR015797">
    <property type="entry name" value="NUDIX_hydrolase-like_dom_sf"/>
</dbReference>
<feature type="binding site" evidence="13">
    <location>
        <position position="290"/>
    </location>
    <ligand>
        <name>Mg(2+)</name>
        <dbReference type="ChEBI" id="CHEBI:18420"/>
        <label>1</label>
    </ligand>
</feature>
<dbReference type="InterPro" id="IPR004385">
    <property type="entry name" value="NDP_pyrophosphatase"/>
</dbReference>
<sequence>MASLALISDKDEPLADLFFYGSLRHLPLLGVVLGREPRTLETVSAELPDHAVFWVRDQPFPIIHPQAGATTPGLMVRGLSSEDIVRLRYYEGGFDYRLRPMHLRLESGQSAVADVFFPAPDLWPLGAPWSLGDWVADWADISEQAAREVMAWYGRKSPEQIARAFPGIRRRAAAHVAARQRARGRERDLSSSVIVHAQRYPYANFFAVQEVDLQVRQYDGAMGPVVNRAALLVGEAAVVLPYDPVRDTVLLIEQFRAPLLIAGDPTPWVWEPVAGLLEPGESAETAARRETLEEAGLTIAHLEPAGQVYSSTGSSTEFLHLFIGLADLGGDIPTVGGADEGEDIRSRVMGFDALMQGVDERLYLDMPLVTTALWLARHRGRLRQAHGAQA</sequence>
<dbReference type="InterPro" id="IPR009288">
    <property type="entry name" value="AIG2-like_dom"/>
</dbReference>
<accession>A0A1I7E095</accession>
<dbReference type="Gene3D" id="3.10.490.10">
    <property type="entry name" value="Gamma-glutamyl cyclotransferase-like"/>
    <property type="match status" value="1"/>
</dbReference>
<evidence type="ECO:0000256" key="5">
    <source>
        <dbReference type="ARBA" id="ARBA00022723"/>
    </source>
</evidence>
<comment type="catalytic activity">
    <reaction evidence="12">
        <text>ADP-D-ribose + H2O = D-ribose 5-phosphate + AMP + 2 H(+)</text>
        <dbReference type="Rhea" id="RHEA:10412"/>
        <dbReference type="ChEBI" id="CHEBI:15377"/>
        <dbReference type="ChEBI" id="CHEBI:15378"/>
        <dbReference type="ChEBI" id="CHEBI:57967"/>
        <dbReference type="ChEBI" id="CHEBI:78346"/>
        <dbReference type="ChEBI" id="CHEBI:456215"/>
        <dbReference type="EC" id="3.6.1.13"/>
    </reaction>
</comment>
<evidence type="ECO:0000256" key="14">
    <source>
        <dbReference type="PIRSR" id="PIRSR604385-3"/>
    </source>
</evidence>
<dbReference type="GO" id="GO:0019144">
    <property type="term" value="F:ADP-sugar diphosphatase activity"/>
    <property type="evidence" value="ECO:0007669"/>
    <property type="project" value="TreeGrafter"/>
</dbReference>
<evidence type="ECO:0000256" key="6">
    <source>
        <dbReference type="ARBA" id="ARBA00022801"/>
    </source>
</evidence>
<dbReference type="PROSITE" id="PS51462">
    <property type="entry name" value="NUDIX"/>
    <property type="match status" value="1"/>
</dbReference>
<dbReference type="GO" id="GO:0046872">
    <property type="term" value="F:metal ion binding"/>
    <property type="evidence" value="ECO:0007669"/>
    <property type="project" value="UniProtKB-KW"/>
</dbReference>
<feature type="binding site" evidence="13">
    <location>
        <position position="342"/>
    </location>
    <ligand>
        <name>Mg(2+)</name>
        <dbReference type="ChEBI" id="CHEBI:18420"/>
        <label>1</label>
    </ligand>
</feature>
<proteinExistence type="inferred from homology"/>
<dbReference type="RefSeq" id="WP_245601411.1">
    <property type="nucleotide sequence ID" value="NZ_FPAW01000039.1"/>
</dbReference>
<keyword evidence="7 13" id="KW-0460">Magnesium</keyword>
<feature type="short sequence motif" description="Nudix box" evidence="14">
    <location>
        <begin position="275"/>
        <end position="297"/>
    </location>
</feature>
<keyword evidence="17" id="KW-1185">Reference proteome</keyword>
<dbReference type="InterPro" id="IPR020084">
    <property type="entry name" value="NUDIX_hydrolase_CS"/>
</dbReference>
<dbReference type="GO" id="GO:0047631">
    <property type="term" value="F:ADP-ribose diphosphatase activity"/>
    <property type="evidence" value="ECO:0007669"/>
    <property type="project" value="UniProtKB-EC"/>
</dbReference>
<keyword evidence="6" id="KW-0378">Hydrolase</keyword>
<feature type="domain" description="Nudix hydrolase" evidence="15">
    <location>
        <begin position="232"/>
        <end position="371"/>
    </location>
</feature>
<comment type="function">
    <text evidence="8">Acts on ADP-mannose and ADP-glucose as well as ADP-ribose. Prevents glycogen biosynthesis. The reaction catalyzed by this enzyme is a limiting step of the gluconeogenic process.</text>
</comment>
<dbReference type="CDD" id="cd06661">
    <property type="entry name" value="GGCT_like"/>
    <property type="match status" value="1"/>
</dbReference>
<evidence type="ECO:0000256" key="4">
    <source>
        <dbReference type="ARBA" id="ARBA00013297"/>
    </source>
</evidence>
<dbReference type="Proteomes" id="UP000182466">
    <property type="component" value="Unassembled WGS sequence"/>
</dbReference>
<evidence type="ECO:0000256" key="2">
    <source>
        <dbReference type="ARBA" id="ARBA00007482"/>
    </source>
</evidence>
<dbReference type="Pfam" id="PF06094">
    <property type="entry name" value="GGACT"/>
    <property type="match status" value="1"/>
</dbReference>
<evidence type="ECO:0000256" key="9">
    <source>
        <dbReference type="ARBA" id="ARBA00030162"/>
    </source>
</evidence>
<evidence type="ECO:0000256" key="12">
    <source>
        <dbReference type="ARBA" id="ARBA00049546"/>
    </source>
</evidence>
<evidence type="ECO:0000256" key="3">
    <source>
        <dbReference type="ARBA" id="ARBA00012453"/>
    </source>
</evidence>
<gene>
    <name evidence="16" type="ORF">SAMN05216236_13934</name>
</gene>
<evidence type="ECO:0000259" key="15">
    <source>
        <dbReference type="PROSITE" id="PS51462"/>
    </source>
</evidence>
<dbReference type="PANTHER" id="PTHR11839">
    <property type="entry name" value="UDP/ADP-SUGAR PYROPHOSPHATASE"/>
    <property type="match status" value="1"/>
</dbReference>
<feature type="binding site" evidence="13">
    <location>
        <position position="274"/>
    </location>
    <ligand>
        <name>Mg(2+)</name>
        <dbReference type="ChEBI" id="CHEBI:18420"/>
        <label>1</label>
    </ligand>
</feature>
<evidence type="ECO:0000313" key="17">
    <source>
        <dbReference type="Proteomes" id="UP000182466"/>
    </source>
</evidence>
<dbReference type="Gene3D" id="3.90.79.10">
    <property type="entry name" value="Nucleoside Triphosphate Pyrophosphohydrolase"/>
    <property type="match status" value="1"/>
</dbReference>
<evidence type="ECO:0000256" key="11">
    <source>
        <dbReference type="ARBA" id="ARBA00033056"/>
    </source>
</evidence>
<dbReference type="PANTHER" id="PTHR11839:SF5">
    <property type="entry name" value="ADP-RIBOSE PYROPHOSPHATASE"/>
    <property type="match status" value="1"/>
</dbReference>
<dbReference type="eggNOG" id="COG0494">
    <property type="taxonomic scope" value="Bacteria"/>
</dbReference>